<reference evidence="1" key="1">
    <citation type="submission" date="2021-02" db="EMBL/GenBank/DDBJ databases">
        <authorList>
            <person name="Dougan E. K."/>
            <person name="Rhodes N."/>
            <person name="Thang M."/>
            <person name="Chan C."/>
        </authorList>
    </citation>
    <scope>NUCLEOTIDE SEQUENCE</scope>
</reference>
<organism evidence="1 2">
    <name type="scientific">Polarella glacialis</name>
    <name type="common">Dinoflagellate</name>
    <dbReference type="NCBI Taxonomy" id="89957"/>
    <lineage>
        <taxon>Eukaryota</taxon>
        <taxon>Sar</taxon>
        <taxon>Alveolata</taxon>
        <taxon>Dinophyceae</taxon>
        <taxon>Suessiales</taxon>
        <taxon>Suessiaceae</taxon>
        <taxon>Polarella</taxon>
    </lineage>
</organism>
<proteinExistence type="predicted"/>
<protein>
    <submittedName>
        <fullName evidence="1">Uncharacterized protein</fullName>
    </submittedName>
</protein>
<name>A0A813IQG8_POLGL</name>
<dbReference type="EMBL" id="CAJNNW010012607">
    <property type="protein sequence ID" value="CAE8654472.1"/>
    <property type="molecule type" value="Genomic_DNA"/>
</dbReference>
<dbReference type="AlphaFoldDB" id="A0A813IQG8"/>
<gene>
    <name evidence="1" type="ORF">PGLA2088_LOCUS11031</name>
</gene>
<accession>A0A813IQG8</accession>
<dbReference type="Proteomes" id="UP000626109">
    <property type="component" value="Unassembled WGS sequence"/>
</dbReference>
<sequence>PGAMIGASSYYGAGRWCKEYDAHGVCVWPNLVHSTYGILFQRRFFDAGILNHGAVAHAFQRQRPDIPVDMDYVLTCCMIQGNLWYESHLARKGIPRVFLRTDFGASPISDLAFG</sequence>
<evidence type="ECO:0000313" key="2">
    <source>
        <dbReference type="Proteomes" id="UP000626109"/>
    </source>
</evidence>
<feature type="non-terminal residue" evidence="1">
    <location>
        <position position="1"/>
    </location>
</feature>
<evidence type="ECO:0000313" key="1">
    <source>
        <dbReference type="EMBL" id="CAE8654472.1"/>
    </source>
</evidence>
<comment type="caution">
    <text evidence="1">The sequence shown here is derived from an EMBL/GenBank/DDBJ whole genome shotgun (WGS) entry which is preliminary data.</text>
</comment>
<feature type="non-terminal residue" evidence="1">
    <location>
        <position position="114"/>
    </location>
</feature>